<comment type="caution">
    <text evidence="1">The sequence shown here is derived from an EMBL/GenBank/DDBJ whole genome shotgun (WGS) entry which is preliminary data.</text>
</comment>
<proteinExistence type="predicted"/>
<organism evidence="1 2">
    <name type="scientific">Cystoisospora suis</name>
    <dbReference type="NCBI Taxonomy" id="483139"/>
    <lineage>
        <taxon>Eukaryota</taxon>
        <taxon>Sar</taxon>
        <taxon>Alveolata</taxon>
        <taxon>Apicomplexa</taxon>
        <taxon>Conoidasida</taxon>
        <taxon>Coccidia</taxon>
        <taxon>Eucoccidiorida</taxon>
        <taxon>Eimeriorina</taxon>
        <taxon>Sarcocystidae</taxon>
        <taxon>Cystoisospora</taxon>
    </lineage>
</organism>
<dbReference type="GeneID" id="94426428"/>
<keyword evidence="2" id="KW-1185">Reference proteome</keyword>
<dbReference type="VEuPathDB" id="ToxoDB:CSUI_003019"/>
<dbReference type="EMBL" id="MIGC01001282">
    <property type="protein sequence ID" value="PHJ23127.1"/>
    <property type="molecule type" value="Genomic_DNA"/>
</dbReference>
<gene>
    <name evidence="1" type="ORF">CSUI_003019</name>
</gene>
<sequence>FSRYVDSLHLFYSSPHPSSYVSIFSFVGQPAFKPSAFPLATHQELPDQAK</sequence>
<reference evidence="1 2" key="1">
    <citation type="journal article" date="2017" name="Int. J. Parasitol.">
        <title>The genome of the protozoan parasite Cystoisospora suis and a reverse vaccinology approach to identify vaccine candidates.</title>
        <authorList>
            <person name="Palmieri N."/>
            <person name="Shrestha A."/>
            <person name="Ruttkowski B."/>
            <person name="Beck T."/>
            <person name="Vogl C."/>
            <person name="Tomley F."/>
            <person name="Blake D.P."/>
            <person name="Joachim A."/>
        </authorList>
    </citation>
    <scope>NUCLEOTIDE SEQUENCE [LARGE SCALE GENOMIC DNA]</scope>
    <source>
        <strain evidence="1 2">Wien I</strain>
    </source>
</reference>
<evidence type="ECO:0000313" key="2">
    <source>
        <dbReference type="Proteomes" id="UP000221165"/>
    </source>
</evidence>
<feature type="non-terminal residue" evidence="1">
    <location>
        <position position="1"/>
    </location>
</feature>
<name>A0A2C6L2G9_9APIC</name>
<protein>
    <submittedName>
        <fullName evidence="1">Uncharacterized protein</fullName>
    </submittedName>
</protein>
<accession>A0A2C6L2G9</accession>
<evidence type="ECO:0000313" key="1">
    <source>
        <dbReference type="EMBL" id="PHJ23127.1"/>
    </source>
</evidence>
<dbReference type="RefSeq" id="XP_067924804.1">
    <property type="nucleotide sequence ID" value="XM_068063217.1"/>
</dbReference>
<dbReference type="Proteomes" id="UP000221165">
    <property type="component" value="Unassembled WGS sequence"/>
</dbReference>
<dbReference type="AlphaFoldDB" id="A0A2C6L2G9"/>